<dbReference type="Proteomes" id="UP000246073">
    <property type="component" value="Unassembled WGS sequence"/>
</dbReference>
<feature type="region of interest" description="Disordered" evidence="1">
    <location>
        <begin position="201"/>
        <end position="221"/>
    </location>
</feature>
<name>A0A2P9HHL6_9HYPH</name>
<organism evidence="2 3">
    <name type="scientific">Ochrobactrum soli</name>
    <dbReference type="NCBI Taxonomy" id="2448455"/>
    <lineage>
        <taxon>Bacteria</taxon>
        <taxon>Pseudomonadati</taxon>
        <taxon>Pseudomonadota</taxon>
        <taxon>Alphaproteobacteria</taxon>
        <taxon>Hyphomicrobiales</taxon>
        <taxon>Brucellaceae</taxon>
        <taxon>Brucella/Ochrobactrum group</taxon>
        <taxon>Ochrobactrum</taxon>
    </lineage>
</organism>
<evidence type="ECO:0000313" key="3">
    <source>
        <dbReference type="Proteomes" id="UP000246073"/>
    </source>
</evidence>
<evidence type="ECO:0000256" key="1">
    <source>
        <dbReference type="SAM" id="MobiDB-lite"/>
    </source>
</evidence>
<feature type="compositionally biased region" description="Basic residues" evidence="1">
    <location>
        <begin position="201"/>
        <end position="211"/>
    </location>
</feature>
<gene>
    <name evidence="2" type="ORF">OHAE_3520</name>
</gene>
<accession>A0A2P9HHL6</accession>
<dbReference type="EMBL" id="OOFM01000004">
    <property type="protein sequence ID" value="SPL63588.1"/>
    <property type="molecule type" value="Genomic_DNA"/>
</dbReference>
<reference evidence="3" key="1">
    <citation type="submission" date="2017-12" db="EMBL/GenBank/DDBJ databases">
        <authorList>
            <person name="Diaz M."/>
        </authorList>
    </citation>
    <scope>NUCLEOTIDE SEQUENCE [LARGE SCALE GENOMIC DNA]</scope>
    <source>
        <strain evidence="3">FI11154</strain>
    </source>
</reference>
<sequence length="238" mass="26672">MASTTTKFEFFDRAIAVATEGLSQEAISAALAKMARDELAKALRSGEGSPIYERYVNRVKDAPEESVSAPGPIVYEFVWWKAVINEALTGLREYSPRKSGRYQDSFIVLADQRLVTNFDDVSADAEIIITNVQPYTRKIHVGAMKMAVPPRLFERARQRMFRRFGQSFISLQVRFLNLPAGISPLVPYILKGHQRTVAAKAVRRSSAHRAGRSTLARRKDTEAGKPLTYPSLVINLVR</sequence>
<dbReference type="RefSeq" id="WP_109367483.1">
    <property type="nucleotide sequence ID" value="NZ_OOFM01000004.1"/>
</dbReference>
<proteinExistence type="predicted"/>
<evidence type="ECO:0000313" key="2">
    <source>
        <dbReference type="EMBL" id="SPL63588.1"/>
    </source>
</evidence>
<protein>
    <submittedName>
        <fullName evidence="2">Uncharacterized protein</fullName>
    </submittedName>
</protein>
<dbReference type="AlphaFoldDB" id="A0A2P9HHL6"/>